<evidence type="ECO:0000313" key="10">
    <source>
        <dbReference type="EMBL" id="TQL77441.1"/>
    </source>
</evidence>
<dbReference type="GO" id="GO:0043139">
    <property type="term" value="F:5'-3' DNA helicase activity"/>
    <property type="evidence" value="ECO:0007669"/>
    <property type="project" value="UniProtKB-EC"/>
</dbReference>
<keyword evidence="3" id="KW-0378">Hydrolase</keyword>
<evidence type="ECO:0000256" key="7">
    <source>
        <dbReference type="ARBA" id="ARBA00048954"/>
    </source>
</evidence>
<evidence type="ECO:0000256" key="3">
    <source>
        <dbReference type="ARBA" id="ARBA00022801"/>
    </source>
</evidence>
<keyword evidence="4" id="KW-0067">ATP-binding</keyword>
<dbReference type="InterPro" id="IPR006555">
    <property type="entry name" value="ATP-dep_Helicase_C"/>
</dbReference>
<keyword evidence="11" id="KW-1185">Reference proteome</keyword>
<evidence type="ECO:0000256" key="4">
    <source>
        <dbReference type="ARBA" id="ARBA00022840"/>
    </source>
</evidence>
<evidence type="ECO:0000259" key="9">
    <source>
        <dbReference type="PROSITE" id="PS51193"/>
    </source>
</evidence>
<evidence type="ECO:0000256" key="1">
    <source>
        <dbReference type="ARBA" id="ARBA00001966"/>
    </source>
</evidence>
<dbReference type="PANTHER" id="PTHR11472:SF34">
    <property type="entry name" value="REGULATOR OF TELOMERE ELONGATION HELICASE 1"/>
    <property type="match status" value="1"/>
</dbReference>
<dbReference type="PROSITE" id="PS51192">
    <property type="entry name" value="HELICASE_ATP_BIND_1"/>
    <property type="match status" value="1"/>
</dbReference>
<dbReference type="EMBL" id="VFOW01000001">
    <property type="protein sequence ID" value="TQL77441.1"/>
    <property type="molecule type" value="Genomic_DNA"/>
</dbReference>
<protein>
    <recommendedName>
        <fullName evidence="6">DNA 5'-3' helicase</fullName>
        <ecNumber evidence="6">5.6.2.3</ecNumber>
    </recommendedName>
</protein>
<evidence type="ECO:0000256" key="5">
    <source>
        <dbReference type="ARBA" id="ARBA00038058"/>
    </source>
</evidence>
<organism evidence="10 11">
    <name type="scientific">Stackebrandtia endophytica</name>
    <dbReference type="NCBI Taxonomy" id="1496996"/>
    <lineage>
        <taxon>Bacteria</taxon>
        <taxon>Bacillati</taxon>
        <taxon>Actinomycetota</taxon>
        <taxon>Actinomycetes</taxon>
        <taxon>Glycomycetales</taxon>
        <taxon>Glycomycetaceae</taxon>
        <taxon>Stackebrandtia</taxon>
    </lineage>
</organism>
<reference evidence="10 11" key="1">
    <citation type="submission" date="2019-06" db="EMBL/GenBank/DDBJ databases">
        <title>Sequencing the genomes of 1000 actinobacteria strains.</title>
        <authorList>
            <person name="Klenk H.-P."/>
        </authorList>
    </citation>
    <scope>NUCLEOTIDE SEQUENCE [LARGE SCALE GENOMIC DNA]</scope>
    <source>
        <strain evidence="10 11">DSM 45928</strain>
    </source>
</reference>
<evidence type="ECO:0000256" key="6">
    <source>
        <dbReference type="ARBA" id="ARBA00044969"/>
    </source>
</evidence>
<dbReference type="SMART" id="SM00487">
    <property type="entry name" value="DEXDc"/>
    <property type="match status" value="1"/>
</dbReference>
<dbReference type="GO" id="GO:0005524">
    <property type="term" value="F:ATP binding"/>
    <property type="evidence" value="ECO:0007669"/>
    <property type="project" value="UniProtKB-KW"/>
</dbReference>
<feature type="domain" description="Helicase ATP-binding" evidence="8">
    <location>
        <begin position="34"/>
        <end position="277"/>
    </location>
</feature>
<dbReference type="GO" id="GO:0006139">
    <property type="term" value="P:nucleobase-containing compound metabolic process"/>
    <property type="evidence" value="ECO:0007669"/>
    <property type="project" value="InterPro"/>
</dbReference>
<dbReference type="FunCoup" id="A0A543AXY6">
    <property type="interactions" value="31"/>
</dbReference>
<dbReference type="InterPro" id="IPR011545">
    <property type="entry name" value="DEAD/DEAH_box_helicase_dom"/>
</dbReference>
<dbReference type="InParanoid" id="A0A543AXY6"/>
<dbReference type="SUPFAM" id="SSF52540">
    <property type="entry name" value="P-loop containing nucleoside triphosphate hydrolases"/>
    <property type="match status" value="1"/>
</dbReference>
<dbReference type="Pfam" id="PF00270">
    <property type="entry name" value="DEAD"/>
    <property type="match status" value="1"/>
</dbReference>
<dbReference type="GO" id="GO:0003676">
    <property type="term" value="F:nucleic acid binding"/>
    <property type="evidence" value="ECO:0007669"/>
    <property type="project" value="InterPro"/>
</dbReference>
<name>A0A543AXY6_9ACTN</name>
<dbReference type="Gene3D" id="3.40.50.300">
    <property type="entry name" value="P-loop containing nucleotide triphosphate hydrolases"/>
    <property type="match status" value="2"/>
</dbReference>
<evidence type="ECO:0000256" key="2">
    <source>
        <dbReference type="ARBA" id="ARBA00022741"/>
    </source>
</evidence>
<accession>A0A543AXY6</accession>
<dbReference type="InterPro" id="IPR045028">
    <property type="entry name" value="DinG/Rad3-like"/>
</dbReference>
<evidence type="ECO:0000259" key="8">
    <source>
        <dbReference type="PROSITE" id="PS51192"/>
    </source>
</evidence>
<dbReference type="SMART" id="SM00491">
    <property type="entry name" value="HELICc2"/>
    <property type="match status" value="1"/>
</dbReference>
<keyword evidence="2" id="KW-0547">Nucleotide-binding</keyword>
<dbReference type="PROSITE" id="PS51193">
    <property type="entry name" value="HELICASE_ATP_BIND_2"/>
    <property type="match status" value="1"/>
</dbReference>
<comment type="similarity">
    <text evidence="5">Belongs to the helicase family. DinG subfamily.</text>
</comment>
<dbReference type="Pfam" id="PF13307">
    <property type="entry name" value="Helicase_C_2"/>
    <property type="match status" value="1"/>
</dbReference>
<dbReference type="InterPro" id="IPR014001">
    <property type="entry name" value="Helicase_ATP-bd"/>
</dbReference>
<gene>
    <name evidence="10" type="ORF">FB566_3000</name>
</gene>
<dbReference type="InterPro" id="IPR027417">
    <property type="entry name" value="P-loop_NTPase"/>
</dbReference>
<comment type="cofactor">
    <cofactor evidence="1">
        <name>[4Fe-4S] cluster</name>
        <dbReference type="ChEBI" id="CHEBI:49883"/>
    </cofactor>
</comment>
<dbReference type="PANTHER" id="PTHR11472">
    <property type="entry name" value="DNA REPAIR DEAD HELICASE RAD3/XP-D SUBFAMILY MEMBER"/>
    <property type="match status" value="1"/>
</dbReference>
<comment type="caution">
    <text evidence="10">The sequence shown here is derived from an EMBL/GenBank/DDBJ whole genome shotgun (WGS) entry which is preliminary data.</text>
</comment>
<evidence type="ECO:0000313" key="11">
    <source>
        <dbReference type="Proteomes" id="UP000317043"/>
    </source>
</evidence>
<keyword evidence="10" id="KW-0347">Helicase</keyword>
<sequence length="680" mass="71917">MTKPTVDQLLEAAVSAVPNGEIRPGQQQMATAIAESQRTGEHLLAQAGTGTGKSLAYLAPALLSDGPVVVSTATLALQSQLISTDLPRLAEAVSEVLGRTPKFAVFKGRHHYLCPAKIGADDEDTLFDTGEEDSGWLGQRSRLGKDIGRLTEWASDTDTGDRDDLDPGVSDTAWRQMSTSARDCVGVSNCRWGAECFAERARDRARAADIIVTNHALLSIDLIHNRSILPEHKLLIIDEAHELADRTTSAARAELSASSLDRLSRRSTKICGNDISGRLAEAADLLGVAVSDSPNTRLLELPEALNQALTLLEAVCREAVSGIGGVSPDSADSMARNQLKSQLTEAQETAQRCLIDADSDVRWCEGDGRGRSLVVAPLSVAGLLGEELFAGRTVVATSATLTLGGTFDAVAGSLGLRKENEQTGEDRPSGTNTGTMWRSLDVGSPFDYRKQGILYVAAHLPRPTASGLSDAAAEELVKLVSALGGRALGLFSSRRAADTAAEVLRERTDLPILLQGDETLPLLVKKFKADPSSVLLGVMSLWQGVDVPGDACQLVIVDRLPFPRPDEPLSAARSAAADAAGGSGFAAVSVPHAAIRLAQGVGRLIRTTGDKGVAAVLDPRLHTARSYGPYLKKTLPPLWYTTDADKVHAALGRLGAQPVAVGDLSHGHRHVVMSSQSTNH</sequence>
<dbReference type="EC" id="5.6.2.3" evidence="6"/>
<feature type="domain" description="Helicase ATP-binding" evidence="9">
    <location>
        <begin position="12"/>
        <end position="289"/>
    </location>
</feature>
<dbReference type="OrthoDB" id="9805194at2"/>
<dbReference type="GO" id="GO:0016818">
    <property type="term" value="F:hydrolase activity, acting on acid anhydrides, in phosphorus-containing anhydrides"/>
    <property type="evidence" value="ECO:0007669"/>
    <property type="project" value="InterPro"/>
</dbReference>
<comment type="catalytic activity">
    <reaction evidence="7">
        <text>ATP + H2O = ADP + phosphate + H(+)</text>
        <dbReference type="Rhea" id="RHEA:13065"/>
        <dbReference type="ChEBI" id="CHEBI:15377"/>
        <dbReference type="ChEBI" id="CHEBI:15378"/>
        <dbReference type="ChEBI" id="CHEBI:30616"/>
        <dbReference type="ChEBI" id="CHEBI:43474"/>
        <dbReference type="ChEBI" id="CHEBI:456216"/>
        <dbReference type="EC" id="5.6.2.3"/>
    </reaction>
</comment>
<proteinExistence type="inferred from homology"/>
<dbReference type="Proteomes" id="UP000317043">
    <property type="component" value="Unassembled WGS sequence"/>
</dbReference>
<dbReference type="AlphaFoldDB" id="A0A543AXY6"/>
<dbReference type="InterPro" id="IPR014013">
    <property type="entry name" value="Helic_SF1/SF2_ATP-bd_DinG/Rad3"/>
</dbReference>